<keyword evidence="1" id="KW-0812">Transmembrane</keyword>
<protein>
    <recommendedName>
        <fullName evidence="4">G protein-coupled receptor</fullName>
    </recommendedName>
</protein>
<evidence type="ECO:0000256" key="1">
    <source>
        <dbReference type="SAM" id="Phobius"/>
    </source>
</evidence>
<sequence>MTYIVCRLGTLSMLFLETVFVTAPLNEYCSTIGKLLFNGNPILYTSSSFLLFLCARAFYLGNKRIVYAFMASFFVATAASILMPFLGVGSKATTPRSPYCTVTNKNTRFAQILISAELVNRSIIFFAIAIKLMPPKDERNPVVAQAKILALRRMLRGDHLPELSRALWWYGQRYIMVFIVTSSISFAAFSIGDFPDIYGFALVAPHIAIQNCMICYMIRSVRAAALNPNRNMDLIASDLVIT</sequence>
<feature type="transmembrane region" description="Helical" evidence="1">
    <location>
        <begin position="174"/>
        <end position="191"/>
    </location>
</feature>
<proteinExistence type="predicted"/>
<keyword evidence="1" id="KW-1133">Transmembrane helix</keyword>
<evidence type="ECO:0008006" key="4">
    <source>
        <dbReference type="Google" id="ProtNLM"/>
    </source>
</evidence>
<accession>A0AAW0BWB7</accession>
<comment type="caution">
    <text evidence="2">The sequence shown here is derived from an EMBL/GenBank/DDBJ whole genome shotgun (WGS) entry which is preliminary data.</text>
</comment>
<feature type="transmembrane region" description="Helical" evidence="1">
    <location>
        <begin position="197"/>
        <end position="218"/>
    </location>
</feature>
<organism evidence="2 3">
    <name type="scientific">Paramarasmius palmivorus</name>
    <dbReference type="NCBI Taxonomy" id="297713"/>
    <lineage>
        <taxon>Eukaryota</taxon>
        <taxon>Fungi</taxon>
        <taxon>Dikarya</taxon>
        <taxon>Basidiomycota</taxon>
        <taxon>Agaricomycotina</taxon>
        <taxon>Agaricomycetes</taxon>
        <taxon>Agaricomycetidae</taxon>
        <taxon>Agaricales</taxon>
        <taxon>Marasmiineae</taxon>
        <taxon>Marasmiaceae</taxon>
        <taxon>Paramarasmius</taxon>
    </lineage>
</organism>
<keyword evidence="3" id="KW-1185">Reference proteome</keyword>
<keyword evidence="1" id="KW-0472">Membrane</keyword>
<reference evidence="2 3" key="1">
    <citation type="submission" date="2024-01" db="EMBL/GenBank/DDBJ databases">
        <title>A draft genome for a cacao thread blight-causing isolate of Paramarasmius palmivorus.</title>
        <authorList>
            <person name="Baruah I.K."/>
            <person name="Bukari Y."/>
            <person name="Amoako-Attah I."/>
            <person name="Meinhardt L.W."/>
            <person name="Bailey B.A."/>
            <person name="Cohen S.P."/>
        </authorList>
    </citation>
    <scope>NUCLEOTIDE SEQUENCE [LARGE SCALE GENOMIC DNA]</scope>
    <source>
        <strain evidence="2 3">GH-12</strain>
    </source>
</reference>
<evidence type="ECO:0000313" key="3">
    <source>
        <dbReference type="Proteomes" id="UP001383192"/>
    </source>
</evidence>
<feature type="transmembrane region" description="Helical" evidence="1">
    <location>
        <begin position="109"/>
        <end position="130"/>
    </location>
</feature>
<dbReference type="AlphaFoldDB" id="A0AAW0BWB7"/>
<name>A0AAW0BWB7_9AGAR</name>
<gene>
    <name evidence="2" type="ORF">VNI00_013537</name>
</gene>
<dbReference type="Proteomes" id="UP001383192">
    <property type="component" value="Unassembled WGS sequence"/>
</dbReference>
<feature type="transmembrane region" description="Helical" evidence="1">
    <location>
        <begin position="42"/>
        <end position="59"/>
    </location>
</feature>
<feature type="transmembrane region" description="Helical" evidence="1">
    <location>
        <begin position="66"/>
        <end position="89"/>
    </location>
</feature>
<evidence type="ECO:0000313" key="2">
    <source>
        <dbReference type="EMBL" id="KAK7031284.1"/>
    </source>
</evidence>
<dbReference type="EMBL" id="JAYKXP010000069">
    <property type="protein sequence ID" value="KAK7031284.1"/>
    <property type="molecule type" value="Genomic_DNA"/>
</dbReference>